<organism evidence="3">
    <name type="scientific">Laccaria bicolor (strain S238N-H82 / ATCC MYA-4686)</name>
    <name type="common">Bicoloured deceiver</name>
    <name type="synonym">Laccaria laccata var. bicolor</name>
    <dbReference type="NCBI Taxonomy" id="486041"/>
    <lineage>
        <taxon>Eukaryota</taxon>
        <taxon>Fungi</taxon>
        <taxon>Dikarya</taxon>
        <taxon>Basidiomycota</taxon>
        <taxon>Agaricomycotina</taxon>
        <taxon>Agaricomycetes</taxon>
        <taxon>Agaricomycetidae</taxon>
        <taxon>Agaricales</taxon>
        <taxon>Agaricineae</taxon>
        <taxon>Hydnangiaceae</taxon>
        <taxon>Laccaria</taxon>
    </lineage>
</organism>
<accession>B0DMJ6</accession>
<dbReference type="GeneID" id="6080665"/>
<dbReference type="Proteomes" id="UP000001194">
    <property type="component" value="Unassembled WGS sequence"/>
</dbReference>
<reference evidence="2 3" key="1">
    <citation type="journal article" date="2008" name="Nature">
        <title>The genome of Laccaria bicolor provides insights into mycorrhizal symbiosis.</title>
        <authorList>
            <person name="Martin F."/>
            <person name="Aerts A."/>
            <person name="Ahren D."/>
            <person name="Brun A."/>
            <person name="Danchin E.G.J."/>
            <person name="Duchaussoy F."/>
            <person name="Gibon J."/>
            <person name="Kohler A."/>
            <person name="Lindquist E."/>
            <person name="Pereda V."/>
            <person name="Salamov A."/>
            <person name="Shapiro H.J."/>
            <person name="Wuyts J."/>
            <person name="Blaudez D."/>
            <person name="Buee M."/>
            <person name="Brokstein P."/>
            <person name="Canbaeck B."/>
            <person name="Cohen D."/>
            <person name="Courty P.E."/>
            <person name="Coutinho P.M."/>
            <person name="Delaruelle C."/>
            <person name="Detter J.C."/>
            <person name="Deveau A."/>
            <person name="DiFazio S."/>
            <person name="Duplessis S."/>
            <person name="Fraissinet-Tachet L."/>
            <person name="Lucic E."/>
            <person name="Frey-Klett P."/>
            <person name="Fourrey C."/>
            <person name="Feussner I."/>
            <person name="Gay G."/>
            <person name="Grimwood J."/>
            <person name="Hoegger P.J."/>
            <person name="Jain P."/>
            <person name="Kilaru S."/>
            <person name="Labbe J."/>
            <person name="Lin Y.C."/>
            <person name="Legue V."/>
            <person name="Le Tacon F."/>
            <person name="Marmeisse R."/>
            <person name="Melayah D."/>
            <person name="Montanini B."/>
            <person name="Muratet M."/>
            <person name="Nehls U."/>
            <person name="Niculita-Hirzel H."/>
            <person name="Oudot-Le Secq M.P."/>
            <person name="Peter M."/>
            <person name="Quesneville H."/>
            <person name="Rajashekar B."/>
            <person name="Reich M."/>
            <person name="Rouhier N."/>
            <person name="Schmutz J."/>
            <person name="Yin T."/>
            <person name="Chalot M."/>
            <person name="Henrissat B."/>
            <person name="Kuees U."/>
            <person name="Lucas S."/>
            <person name="Van de Peer Y."/>
            <person name="Podila G.K."/>
            <person name="Polle A."/>
            <person name="Pukkila P.J."/>
            <person name="Richardson P.M."/>
            <person name="Rouze P."/>
            <person name="Sanders I.R."/>
            <person name="Stajich J.E."/>
            <person name="Tunlid A."/>
            <person name="Tuskan G."/>
            <person name="Grigoriev I.V."/>
        </authorList>
    </citation>
    <scope>NUCLEOTIDE SEQUENCE [LARGE SCALE GENOMIC DNA]</scope>
    <source>
        <strain evidence="3">S238N-H82 / ATCC MYA-4686</strain>
    </source>
</reference>
<dbReference type="OrthoDB" id="2946666at2759"/>
<keyword evidence="3" id="KW-1185">Reference proteome</keyword>
<dbReference type="InParanoid" id="B0DMJ6"/>
<dbReference type="AlphaFoldDB" id="B0DMJ6"/>
<dbReference type="RefSeq" id="XP_001885191.1">
    <property type="nucleotide sequence ID" value="XM_001885156.1"/>
</dbReference>
<feature type="region of interest" description="Disordered" evidence="1">
    <location>
        <begin position="334"/>
        <end position="356"/>
    </location>
</feature>
<dbReference type="KEGG" id="lbc:LACBIDRAFT_330810"/>
<feature type="compositionally biased region" description="Low complexity" evidence="1">
    <location>
        <begin position="334"/>
        <end position="350"/>
    </location>
</feature>
<dbReference type="EMBL" id="DS547119">
    <property type="protein sequence ID" value="EDR04300.1"/>
    <property type="molecule type" value="Genomic_DNA"/>
</dbReference>
<proteinExistence type="predicted"/>
<gene>
    <name evidence="2" type="ORF">LACBIDRAFT_330810</name>
</gene>
<sequence length="680" mass="75914">MPVSNSTLPVLSLLPSLEGTQIYPVEREINRSSLLDVAPDRESLLISDQTIEEVRQALKMHIPITTGHWLYNAQKRQTVKLREATTRLSVFGKSLSAVPTVSDENSNNVVASPRIRRVLSTSSIYTFSGATLTSIESRLNSAGTNGSTTLPIEPRLSTSEKLISPRPLGLTHVLVVYATMPSCPIAPPVDPQGTLPSRKKKAVTYPEVIELPINDLLFILNVPNLAPPKVPDTPLLPRRLHEELPRVLMYVPHLDTFPELVIYLHTKNQAELFRKVIPEWIRDLIHPLPLVPLPVPQAHSQLGPVVPSPSAGVPTESRGVIKFLGLLVSGSSSTTSVDTMASSSSAISTPPTEPDRSAKTISEEIAQVSSTFSLTEAEDPLFQTAARLDTLRDNLRHIGYFNHTLWNELDVCRDIVLRSISYSTFLDYITSEKLAFKRGRRDDPLRLYAIFYTTCFPPATKSYVINSRDEPMEFDYAPSNWGDVSEGCRNRRVRLKTTASVAIGALEGNVDDMLELAIRCVDTNVDVQRGAKLIRRVYEGPFLPEKKGVAASLVCYLFVHCDDPHAESRRGTSGAFRNWVAALHFAAQSCRLGHFSFACNFVAETSLNIGAEFQPTYDQELREELDLVLAHRQILQEETGYQPRKPQICARCFMKKPEESLRLEKTSEMVQERSRTYYPK</sequence>
<dbReference type="HOGENOM" id="CLU_404419_0_0_1"/>
<evidence type="ECO:0000313" key="2">
    <source>
        <dbReference type="EMBL" id="EDR04300.1"/>
    </source>
</evidence>
<evidence type="ECO:0000256" key="1">
    <source>
        <dbReference type="SAM" id="MobiDB-lite"/>
    </source>
</evidence>
<name>B0DMJ6_LACBS</name>
<protein>
    <submittedName>
        <fullName evidence="2">Predicted protein</fullName>
    </submittedName>
</protein>
<evidence type="ECO:0000313" key="3">
    <source>
        <dbReference type="Proteomes" id="UP000001194"/>
    </source>
</evidence>